<dbReference type="SUPFAM" id="SSF47413">
    <property type="entry name" value="lambda repressor-like DNA-binding domains"/>
    <property type="match status" value="1"/>
</dbReference>
<reference evidence="5" key="2">
    <citation type="submission" date="2021-07" db="EMBL/GenBank/DDBJ databases">
        <authorList>
            <person name="Stanton E."/>
        </authorList>
    </citation>
    <scope>NUCLEOTIDE SEQUENCE</scope>
    <source>
        <strain evidence="5">2021EL-01139</strain>
    </source>
</reference>
<dbReference type="EMBL" id="NOWC01000010">
    <property type="protein sequence ID" value="OZS74701.1"/>
    <property type="molecule type" value="Genomic_DNA"/>
</dbReference>
<keyword evidence="3" id="KW-0804">Transcription</keyword>
<dbReference type="SUPFAM" id="SSF53822">
    <property type="entry name" value="Periplasmic binding protein-like I"/>
    <property type="match status" value="1"/>
</dbReference>
<evidence type="ECO:0000256" key="2">
    <source>
        <dbReference type="ARBA" id="ARBA00023125"/>
    </source>
</evidence>
<feature type="domain" description="HTH lacI-type" evidence="4">
    <location>
        <begin position="15"/>
        <end position="70"/>
    </location>
</feature>
<dbReference type="GeneID" id="92276387"/>
<protein>
    <submittedName>
        <fullName evidence="5">LacI family DNA-binding transcriptional regulator</fullName>
    </submittedName>
    <submittedName>
        <fullName evidence="6">LacI family transcriptional regulator</fullName>
    </submittedName>
</protein>
<evidence type="ECO:0000256" key="3">
    <source>
        <dbReference type="ARBA" id="ARBA00023163"/>
    </source>
</evidence>
<evidence type="ECO:0000259" key="4">
    <source>
        <dbReference type="PROSITE" id="PS50932"/>
    </source>
</evidence>
<dbReference type="Gene3D" id="3.40.50.2300">
    <property type="match status" value="2"/>
</dbReference>
<dbReference type="CDD" id="cd06283">
    <property type="entry name" value="PBP1_RegR_EndR_KdgR-like"/>
    <property type="match status" value="1"/>
</dbReference>
<organism evidence="6 7">
    <name type="scientific">Providencia rettgeri</name>
    <dbReference type="NCBI Taxonomy" id="587"/>
    <lineage>
        <taxon>Bacteria</taxon>
        <taxon>Pseudomonadati</taxon>
        <taxon>Pseudomonadota</taxon>
        <taxon>Gammaproteobacteria</taxon>
        <taxon>Enterobacterales</taxon>
        <taxon>Morganellaceae</taxon>
        <taxon>Providencia</taxon>
    </lineage>
</organism>
<evidence type="ECO:0000313" key="7">
    <source>
        <dbReference type="Proteomes" id="UP000216001"/>
    </source>
</evidence>
<dbReference type="CDD" id="cd01392">
    <property type="entry name" value="HTH_LacI"/>
    <property type="match status" value="1"/>
</dbReference>
<dbReference type="InterPro" id="IPR046335">
    <property type="entry name" value="LacI/GalR-like_sensor"/>
</dbReference>
<dbReference type="InterPro" id="IPR010982">
    <property type="entry name" value="Lambda_DNA-bd_dom_sf"/>
</dbReference>
<reference evidence="6 7" key="1">
    <citation type="submission" date="2017-07" db="EMBL/GenBank/DDBJ databases">
        <title>blaIMP-27 on transferable plasmids in Proteus mirabilis and Providencia rettgeri.</title>
        <authorList>
            <person name="Potter R."/>
        </authorList>
    </citation>
    <scope>NUCLEOTIDE SEQUENCE [LARGE SCALE GENOMIC DNA]</scope>
    <source>
        <strain evidence="6 7">PR1</strain>
    </source>
</reference>
<keyword evidence="2 5" id="KW-0238">DNA-binding</keyword>
<dbReference type="RefSeq" id="WP_094961590.1">
    <property type="nucleotide sequence ID" value="NZ_AP022373.1"/>
</dbReference>
<dbReference type="InterPro" id="IPR000843">
    <property type="entry name" value="HTH_LacI"/>
</dbReference>
<dbReference type="Pfam" id="PF00356">
    <property type="entry name" value="LacI"/>
    <property type="match status" value="1"/>
</dbReference>
<evidence type="ECO:0000313" key="6">
    <source>
        <dbReference type="EMBL" id="OZS74701.1"/>
    </source>
</evidence>
<name>A0A264VTR2_PRORE</name>
<dbReference type="PROSITE" id="PS50932">
    <property type="entry name" value="HTH_LACI_2"/>
    <property type="match status" value="1"/>
</dbReference>
<gene>
    <name evidence="6" type="ORF">CHI95_10450</name>
    <name evidence="5" type="ORF">KYI77_06310</name>
</gene>
<dbReference type="PANTHER" id="PTHR30146:SF145">
    <property type="entry name" value="RIBOSE OPERON REPRESSOR"/>
    <property type="match status" value="1"/>
</dbReference>
<dbReference type="Gene3D" id="1.10.260.40">
    <property type="entry name" value="lambda repressor-like DNA-binding domains"/>
    <property type="match status" value="1"/>
</dbReference>
<dbReference type="GO" id="GO:0003700">
    <property type="term" value="F:DNA-binding transcription factor activity"/>
    <property type="evidence" value="ECO:0007669"/>
    <property type="project" value="TreeGrafter"/>
</dbReference>
<comment type="caution">
    <text evidence="6">The sequence shown here is derived from an EMBL/GenBank/DDBJ whole genome shotgun (WGS) entry which is preliminary data.</text>
</comment>
<sequence length="346" mass="38444">MEKPEAMAPKTQKVATIKDVAAKAQAGKTSISRYLNGEFHLLSDNLRQRIESAIRELNYRPNQMARSLKHGRTGLIGLIIADIGNPFSVEVLKGVEAESIKQGFMTVVCNADNSIERECQFIQLLKGYRVDGLIINSAGVNEQFIEVLKETTLPFVLLDRKIDNFPSDMVGLDNPASAQMAFNHLIEQGFEAICFVTEPIVYNSARQERLQTFQALSQSHQHIQSEFHEVTLPDPAKLEAIVADFCTAHRGMRKVIVAANGVLTLQLAYVMNKQGLRWGTDIGFLSFDNLEWAALAGQGVTSVSQPTAEMGHKAVECLLEKLENPDKPPMQYLFNGELLIRKSTTL</sequence>
<dbReference type="Pfam" id="PF13377">
    <property type="entry name" value="Peripla_BP_3"/>
    <property type="match status" value="1"/>
</dbReference>
<dbReference type="Proteomes" id="UP001155882">
    <property type="component" value="Unassembled WGS sequence"/>
</dbReference>
<dbReference type="EMBL" id="JAHWLI010000014">
    <property type="protein sequence ID" value="MBW3116071.1"/>
    <property type="molecule type" value="Genomic_DNA"/>
</dbReference>
<evidence type="ECO:0000256" key="1">
    <source>
        <dbReference type="ARBA" id="ARBA00023015"/>
    </source>
</evidence>
<dbReference type="STRING" id="587.RB151_039360"/>
<dbReference type="PANTHER" id="PTHR30146">
    <property type="entry name" value="LACI-RELATED TRANSCRIPTIONAL REPRESSOR"/>
    <property type="match status" value="1"/>
</dbReference>
<evidence type="ECO:0000313" key="5">
    <source>
        <dbReference type="EMBL" id="MBW3116071.1"/>
    </source>
</evidence>
<accession>A0A264VTR2</accession>
<dbReference type="InterPro" id="IPR028082">
    <property type="entry name" value="Peripla_BP_I"/>
</dbReference>
<dbReference type="SMART" id="SM00354">
    <property type="entry name" value="HTH_LACI"/>
    <property type="match status" value="1"/>
</dbReference>
<dbReference type="AlphaFoldDB" id="A0A264VTR2"/>
<dbReference type="Proteomes" id="UP000216001">
    <property type="component" value="Unassembled WGS sequence"/>
</dbReference>
<dbReference type="GO" id="GO:0000976">
    <property type="term" value="F:transcription cis-regulatory region binding"/>
    <property type="evidence" value="ECO:0007669"/>
    <property type="project" value="TreeGrafter"/>
</dbReference>
<keyword evidence="1" id="KW-0805">Transcription regulation</keyword>
<proteinExistence type="predicted"/>